<dbReference type="Pfam" id="PF23539">
    <property type="entry name" value="DUF7134"/>
    <property type="match status" value="1"/>
</dbReference>
<evidence type="ECO:0000256" key="3">
    <source>
        <dbReference type="ARBA" id="ARBA00022553"/>
    </source>
</evidence>
<dbReference type="Pfam" id="PF02518">
    <property type="entry name" value="HATPase_c"/>
    <property type="match status" value="1"/>
</dbReference>
<evidence type="ECO:0000256" key="4">
    <source>
        <dbReference type="ARBA" id="ARBA00022679"/>
    </source>
</evidence>
<dbReference type="PANTHER" id="PTHR24421">
    <property type="entry name" value="NITRATE/NITRITE SENSOR PROTEIN NARX-RELATED"/>
    <property type="match status" value="1"/>
</dbReference>
<name>A0ABX6E5L7_9ACTN</name>
<dbReference type="EMBL" id="CP045309">
    <property type="protein sequence ID" value="QGL48101.1"/>
    <property type="molecule type" value="Genomic_DNA"/>
</dbReference>
<dbReference type="InterPro" id="IPR036890">
    <property type="entry name" value="HATPase_C_sf"/>
</dbReference>
<feature type="region of interest" description="Disordered" evidence="9">
    <location>
        <begin position="426"/>
        <end position="453"/>
    </location>
</feature>
<gene>
    <name evidence="14" type="ORF">GCE86_14345</name>
</gene>
<dbReference type="Pfam" id="PF07730">
    <property type="entry name" value="HisKA_3"/>
    <property type="match status" value="1"/>
</dbReference>
<evidence type="ECO:0000256" key="5">
    <source>
        <dbReference type="ARBA" id="ARBA00022741"/>
    </source>
</evidence>
<feature type="domain" description="DUF7134" evidence="13">
    <location>
        <begin position="8"/>
        <end position="144"/>
    </location>
</feature>
<dbReference type="Proteomes" id="UP000402241">
    <property type="component" value="Chromosome"/>
</dbReference>
<keyword evidence="4" id="KW-0808">Transferase</keyword>
<keyword evidence="10" id="KW-0472">Membrane</keyword>
<evidence type="ECO:0000259" key="11">
    <source>
        <dbReference type="Pfam" id="PF02518"/>
    </source>
</evidence>
<reference evidence="14 15" key="1">
    <citation type="submission" date="2019-10" db="EMBL/GenBank/DDBJ databases">
        <title>Genome Sequence of Micromonospora terminaliae DSM 101760.</title>
        <authorList>
            <person name="Guo L."/>
        </authorList>
    </citation>
    <scope>NUCLEOTIDE SEQUENCE [LARGE SCALE GENOMIC DNA]</scope>
    <source>
        <strain evidence="14 15">DSM 101760</strain>
    </source>
</reference>
<dbReference type="InterPro" id="IPR050482">
    <property type="entry name" value="Sensor_HK_TwoCompSys"/>
</dbReference>
<evidence type="ECO:0000313" key="14">
    <source>
        <dbReference type="EMBL" id="QGL48101.1"/>
    </source>
</evidence>
<keyword evidence="6 14" id="KW-0418">Kinase</keyword>
<dbReference type="EC" id="2.7.13.3" evidence="2"/>
<evidence type="ECO:0000256" key="6">
    <source>
        <dbReference type="ARBA" id="ARBA00022777"/>
    </source>
</evidence>
<feature type="domain" description="Signal transduction histidine kinase subgroup 3 dimerisation and phosphoacceptor" evidence="12">
    <location>
        <begin position="244"/>
        <end position="308"/>
    </location>
</feature>
<proteinExistence type="predicted"/>
<feature type="transmembrane region" description="Helical" evidence="10">
    <location>
        <begin position="14"/>
        <end position="35"/>
    </location>
</feature>
<evidence type="ECO:0000259" key="12">
    <source>
        <dbReference type="Pfam" id="PF07730"/>
    </source>
</evidence>
<dbReference type="CDD" id="cd16917">
    <property type="entry name" value="HATPase_UhpB-NarQ-NarX-like"/>
    <property type="match status" value="1"/>
</dbReference>
<keyword evidence="5" id="KW-0547">Nucleotide-binding</keyword>
<keyword evidence="3" id="KW-0597">Phosphoprotein</keyword>
<keyword evidence="7" id="KW-0067">ATP-binding</keyword>
<protein>
    <recommendedName>
        <fullName evidence="2">histidine kinase</fullName>
        <ecNumber evidence="2">2.7.13.3</ecNumber>
    </recommendedName>
</protein>
<evidence type="ECO:0000256" key="1">
    <source>
        <dbReference type="ARBA" id="ARBA00000085"/>
    </source>
</evidence>
<sequence>MVPRFVPRHFLTDAALALVLIVLTVGPGLVMRFLARANPYVAAEYLKKNDLPADRLWWIFAALIVLGLVIRQHHPPLALVLAGAGTFGHLFIDAKFQLLDLALPLVLYTVAAMARNRRLSLAVLALTMVLTYATMLSGRIHAEQQELARSGKQVAQKEVAQGPVEGAPVREGIRTGPSPASVLSVDRLVNVGQSLTELWLLLVAAFAVGDSMRSRRAHLAAVEQRTADLAREERQRAALAVAAERARITRELHDVVAHGISVMVVQAQGASAALDRHPDRAATALQHVITTGRSSLAEMRRLLAAGRTDPAEDTRLTPLPGLDAVPALIDQLRSTGMRVELHVDGEPAAVPAAVDLSAYRIVQEALTNTLKHAGPGAGAVLRLVFEPGRLGVEVADDGTGAAGGTDGRGNGLRGIAERVAMLGGELETGRSDPGGFRLRATLPIPSETAPVPR</sequence>
<dbReference type="PANTHER" id="PTHR24421:SF10">
    <property type="entry name" value="NITRATE_NITRITE SENSOR PROTEIN NARQ"/>
    <property type="match status" value="1"/>
</dbReference>
<feature type="transmembrane region" description="Helical" evidence="10">
    <location>
        <begin position="56"/>
        <end position="74"/>
    </location>
</feature>
<organism evidence="14 15">
    <name type="scientific">Micromonospora terminaliae</name>
    <dbReference type="NCBI Taxonomy" id="1914461"/>
    <lineage>
        <taxon>Bacteria</taxon>
        <taxon>Bacillati</taxon>
        <taxon>Actinomycetota</taxon>
        <taxon>Actinomycetes</taxon>
        <taxon>Micromonosporales</taxon>
        <taxon>Micromonosporaceae</taxon>
        <taxon>Micromonospora</taxon>
    </lineage>
</organism>
<evidence type="ECO:0000256" key="7">
    <source>
        <dbReference type="ARBA" id="ARBA00022840"/>
    </source>
</evidence>
<dbReference type="InterPro" id="IPR011712">
    <property type="entry name" value="Sig_transdc_His_kin_sub3_dim/P"/>
</dbReference>
<evidence type="ECO:0000256" key="9">
    <source>
        <dbReference type="SAM" id="MobiDB-lite"/>
    </source>
</evidence>
<dbReference type="Gene3D" id="1.20.5.1930">
    <property type="match status" value="1"/>
</dbReference>
<feature type="transmembrane region" description="Helical" evidence="10">
    <location>
        <begin position="121"/>
        <end position="142"/>
    </location>
</feature>
<feature type="transmembrane region" description="Helical" evidence="10">
    <location>
        <begin position="94"/>
        <end position="114"/>
    </location>
</feature>
<evidence type="ECO:0000313" key="15">
    <source>
        <dbReference type="Proteomes" id="UP000402241"/>
    </source>
</evidence>
<evidence type="ECO:0000256" key="10">
    <source>
        <dbReference type="SAM" id="Phobius"/>
    </source>
</evidence>
<dbReference type="Gene3D" id="3.30.565.10">
    <property type="entry name" value="Histidine kinase-like ATPase, C-terminal domain"/>
    <property type="match status" value="1"/>
</dbReference>
<evidence type="ECO:0000259" key="13">
    <source>
        <dbReference type="Pfam" id="PF23539"/>
    </source>
</evidence>
<dbReference type="InterPro" id="IPR003594">
    <property type="entry name" value="HATPase_dom"/>
</dbReference>
<keyword evidence="8" id="KW-0902">Two-component regulatory system</keyword>
<keyword evidence="15" id="KW-1185">Reference proteome</keyword>
<keyword evidence="10" id="KW-1133">Transmembrane helix</keyword>
<dbReference type="SUPFAM" id="SSF55874">
    <property type="entry name" value="ATPase domain of HSP90 chaperone/DNA topoisomerase II/histidine kinase"/>
    <property type="match status" value="1"/>
</dbReference>
<evidence type="ECO:0000256" key="8">
    <source>
        <dbReference type="ARBA" id="ARBA00023012"/>
    </source>
</evidence>
<feature type="domain" description="Histidine kinase/HSP90-like ATPase" evidence="11">
    <location>
        <begin position="357"/>
        <end position="445"/>
    </location>
</feature>
<dbReference type="InterPro" id="IPR055558">
    <property type="entry name" value="DUF7134"/>
</dbReference>
<comment type="catalytic activity">
    <reaction evidence="1">
        <text>ATP + protein L-histidine = ADP + protein N-phospho-L-histidine.</text>
        <dbReference type="EC" id="2.7.13.3"/>
    </reaction>
</comment>
<accession>A0ABX6E5L7</accession>
<keyword evidence="10" id="KW-0812">Transmembrane</keyword>
<dbReference type="RefSeq" id="WP_154227430.1">
    <property type="nucleotide sequence ID" value="NZ_CP045309.1"/>
</dbReference>
<evidence type="ECO:0000256" key="2">
    <source>
        <dbReference type="ARBA" id="ARBA00012438"/>
    </source>
</evidence>
<dbReference type="GO" id="GO:0016301">
    <property type="term" value="F:kinase activity"/>
    <property type="evidence" value="ECO:0007669"/>
    <property type="project" value="UniProtKB-KW"/>
</dbReference>